<comment type="caution">
    <text evidence="2">The sequence shown here is derived from an EMBL/GenBank/DDBJ whole genome shotgun (WGS) entry which is preliminary data.</text>
</comment>
<dbReference type="AlphaFoldDB" id="A0A8T2VJB7"/>
<dbReference type="InterPro" id="IPR003465">
    <property type="entry name" value="Prot_inh_I20"/>
</dbReference>
<feature type="chain" id="PRO_5035823387" evidence="1">
    <location>
        <begin position="27"/>
        <end position="80"/>
    </location>
</feature>
<proteinExistence type="predicted"/>
<evidence type="ECO:0000313" key="3">
    <source>
        <dbReference type="Proteomes" id="UP000825935"/>
    </source>
</evidence>
<reference evidence="2" key="1">
    <citation type="submission" date="2021-08" db="EMBL/GenBank/DDBJ databases">
        <title>WGS assembly of Ceratopteris richardii.</title>
        <authorList>
            <person name="Marchant D.B."/>
            <person name="Chen G."/>
            <person name="Jenkins J."/>
            <person name="Shu S."/>
            <person name="Leebens-Mack J."/>
            <person name="Grimwood J."/>
            <person name="Schmutz J."/>
            <person name="Soltis P."/>
            <person name="Soltis D."/>
            <person name="Chen Z.-H."/>
        </authorList>
    </citation>
    <scope>NUCLEOTIDE SEQUENCE</scope>
    <source>
        <strain evidence="2">Whitten #5841</strain>
        <tissue evidence="2">Leaf</tissue>
    </source>
</reference>
<dbReference type="Proteomes" id="UP000825935">
    <property type="component" value="Chromosome 2"/>
</dbReference>
<keyword evidence="1" id="KW-0732">Signal</keyword>
<feature type="signal peptide" evidence="1">
    <location>
        <begin position="1"/>
        <end position="26"/>
    </location>
</feature>
<dbReference type="EMBL" id="CM035407">
    <property type="protein sequence ID" value="KAH7444559.1"/>
    <property type="molecule type" value="Genomic_DNA"/>
</dbReference>
<dbReference type="GO" id="GO:0004867">
    <property type="term" value="F:serine-type endopeptidase inhibitor activity"/>
    <property type="evidence" value="ECO:0007669"/>
    <property type="project" value="InterPro"/>
</dbReference>
<sequence>MATHGHVLVLIAAILSLMIFCPVVTAMACPLYCLDVDYITCNSSPGTKFAAACNCCLFTSGNPGENGCQLHLSDGTTMNC</sequence>
<organism evidence="2 3">
    <name type="scientific">Ceratopteris richardii</name>
    <name type="common">Triangle waterfern</name>
    <dbReference type="NCBI Taxonomy" id="49495"/>
    <lineage>
        <taxon>Eukaryota</taxon>
        <taxon>Viridiplantae</taxon>
        <taxon>Streptophyta</taxon>
        <taxon>Embryophyta</taxon>
        <taxon>Tracheophyta</taxon>
        <taxon>Polypodiopsida</taxon>
        <taxon>Polypodiidae</taxon>
        <taxon>Polypodiales</taxon>
        <taxon>Pteridineae</taxon>
        <taxon>Pteridaceae</taxon>
        <taxon>Parkerioideae</taxon>
        <taxon>Ceratopteris</taxon>
    </lineage>
</organism>
<evidence type="ECO:0000256" key="1">
    <source>
        <dbReference type="SAM" id="SignalP"/>
    </source>
</evidence>
<evidence type="ECO:0000313" key="2">
    <source>
        <dbReference type="EMBL" id="KAH7444559.1"/>
    </source>
</evidence>
<keyword evidence="3" id="KW-1185">Reference proteome</keyword>
<dbReference type="OrthoDB" id="1539471at2759"/>
<name>A0A8T2VJB7_CERRI</name>
<dbReference type="SUPFAM" id="SSF100897">
    <property type="entry name" value="Plant proteinase inhibitors"/>
    <property type="match status" value="1"/>
</dbReference>
<protein>
    <submittedName>
        <fullName evidence="2">Uncharacterized protein</fullName>
    </submittedName>
</protein>
<accession>A0A8T2VJB7</accession>
<gene>
    <name evidence="2" type="ORF">KP509_02G083100</name>
</gene>
<dbReference type="Pfam" id="PF02428">
    <property type="entry name" value="Prot_inhib_II"/>
    <property type="match status" value="1"/>
</dbReference>